<gene>
    <name evidence="1" type="ORF">METZ01_LOCUS44734</name>
</gene>
<name>A0A381RJ86_9ZZZZ</name>
<sequence>MQPRTVFGFAILIASMAASGTSVFAQWSPKRIESDGSDIARTPWGRPDFQGLWNNSTTTPLERLTSEEQAQSRRAQRAVIEATGGTGAGWLEQGGRIERESLVVDPPDGRIRMTERGVQRLIAREADRVGRGEADSWLDRNTWERCISRTLPTAMIPTLYNANYQIFQTPEYFVIMMEMIHEARIVPIDGRPRSSDDIRQWLGDARGYWEGDTMVVETTHFNSQLDGGDYQPSHVTPTGQRGSGETLTVVERFTLTDANSINYQMTVDDPQTFAVPYTVAIPMQRSTDDVTLFEYACHEGNHAMVNLLHAGRADEGLALDAAALVSRQRIEAGHPGVREPAVPFAPIPD</sequence>
<dbReference type="AlphaFoldDB" id="A0A381RJ86"/>
<protein>
    <submittedName>
        <fullName evidence="1">Uncharacterized protein</fullName>
    </submittedName>
</protein>
<organism evidence="1">
    <name type="scientific">marine metagenome</name>
    <dbReference type="NCBI Taxonomy" id="408172"/>
    <lineage>
        <taxon>unclassified sequences</taxon>
        <taxon>metagenomes</taxon>
        <taxon>ecological metagenomes</taxon>
    </lineage>
</organism>
<proteinExistence type="predicted"/>
<reference evidence="1" key="1">
    <citation type="submission" date="2018-05" db="EMBL/GenBank/DDBJ databases">
        <authorList>
            <person name="Lanie J.A."/>
            <person name="Ng W.-L."/>
            <person name="Kazmierczak K.M."/>
            <person name="Andrzejewski T.M."/>
            <person name="Davidsen T.M."/>
            <person name="Wayne K.J."/>
            <person name="Tettelin H."/>
            <person name="Glass J.I."/>
            <person name="Rusch D."/>
            <person name="Podicherti R."/>
            <person name="Tsui H.-C.T."/>
            <person name="Winkler M.E."/>
        </authorList>
    </citation>
    <scope>NUCLEOTIDE SEQUENCE</scope>
</reference>
<evidence type="ECO:0000313" key="1">
    <source>
        <dbReference type="EMBL" id="SUZ91880.1"/>
    </source>
</evidence>
<dbReference type="EMBL" id="UINC01002013">
    <property type="protein sequence ID" value="SUZ91880.1"/>
    <property type="molecule type" value="Genomic_DNA"/>
</dbReference>
<accession>A0A381RJ86</accession>